<evidence type="ECO:0000313" key="1">
    <source>
        <dbReference type="EMBL" id="KKN97469.1"/>
    </source>
</evidence>
<sequence>MIPITHTLAMIGLKPGISVRDQLTVTRRIARRLYERREVIHAERHAIRREASKLREHLPFTKRQIEVLEQQANDHLADEMKGAGEVLRGFGNTILRDRDGELQALGFEALADLLNINRVEREKARREGWHTPWELVFVHNLESSASNRDAGWKRGPLFEACFLVMADFIATAPEAALPDPFAPGEIFGEKLPPTLHIVPAKTPEETRSC</sequence>
<dbReference type="AlphaFoldDB" id="A0A0F9V0G6"/>
<organism evidence="1">
    <name type="scientific">marine sediment metagenome</name>
    <dbReference type="NCBI Taxonomy" id="412755"/>
    <lineage>
        <taxon>unclassified sequences</taxon>
        <taxon>metagenomes</taxon>
        <taxon>ecological metagenomes</taxon>
    </lineage>
</organism>
<gene>
    <name evidence="1" type="ORF">LCGC14_0155880</name>
</gene>
<name>A0A0F9V0G6_9ZZZZ</name>
<comment type="caution">
    <text evidence="1">The sequence shown here is derived from an EMBL/GenBank/DDBJ whole genome shotgun (WGS) entry which is preliminary data.</text>
</comment>
<protein>
    <submittedName>
        <fullName evidence="1">Uncharacterized protein</fullName>
    </submittedName>
</protein>
<reference evidence="1" key="1">
    <citation type="journal article" date="2015" name="Nature">
        <title>Complex archaea that bridge the gap between prokaryotes and eukaryotes.</title>
        <authorList>
            <person name="Spang A."/>
            <person name="Saw J.H."/>
            <person name="Jorgensen S.L."/>
            <person name="Zaremba-Niedzwiedzka K."/>
            <person name="Martijn J."/>
            <person name="Lind A.E."/>
            <person name="van Eijk R."/>
            <person name="Schleper C."/>
            <person name="Guy L."/>
            <person name="Ettema T.J."/>
        </authorList>
    </citation>
    <scope>NUCLEOTIDE SEQUENCE</scope>
</reference>
<proteinExistence type="predicted"/>
<accession>A0A0F9V0G6</accession>
<dbReference type="EMBL" id="LAZR01000057">
    <property type="protein sequence ID" value="KKN97469.1"/>
    <property type="molecule type" value="Genomic_DNA"/>
</dbReference>